<evidence type="ECO:0000256" key="5">
    <source>
        <dbReference type="ARBA" id="ARBA00022989"/>
    </source>
</evidence>
<keyword evidence="6 7" id="KW-0472">Membrane</keyword>
<dbReference type="InterPro" id="IPR006686">
    <property type="entry name" value="MscS_channel_CS"/>
</dbReference>
<keyword evidence="12" id="KW-1185">Reference proteome</keyword>
<accession>A0A9J6RI43</accession>
<dbReference type="InterPro" id="IPR011014">
    <property type="entry name" value="MscS_channel_TM-2"/>
</dbReference>
<evidence type="ECO:0000313" key="11">
    <source>
        <dbReference type="EMBL" id="MCZ0864350.1"/>
    </source>
</evidence>
<name>A0A9J6RI43_9GAMM</name>
<feature type="domain" description="Mechanosensitive ion channel MscS C-terminal" evidence="9">
    <location>
        <begin position="263"/>
        <end position="347"/>
    </location>
</feature>
<dbReference type="GO" id="GO:0008381">
    <property type="term" value="F:mechanosensitive monoatomic ion channel activity"/>
    <property type="evidence" value="ECO:0007669"/>
    <property type="project" value="UniProtKB-ARBA"/>
</dbReference>
<dbReference type="GO" id="GO:0005886">
    <property type="term" value="C:plasma membrane"/>
    <property type="evidence" value="ECO:0007669"/>
    <property type="project" value="UniProtKB-SubCell"/>
</dbReference>
<feature type="transmembrane region" description="Helical" evidence="7">
    <location>
        <begin position="20"/>
        <end position="42"/>
    </location>
</feature>
<dbReference type="InterPro" id="IPR049142">
    <property type="entry name" value="MS_channel_1st"/>
</dbReference>
<evidence type="ECO:0000256" key="3">
    <source>
        <dbReference type="ARBA" id="ARBA00022475"/>
    </source>
</evidence>
<dbReference type="PROSITE" id="PS01246">
    <property type="entry name" value="UPF0003"/>
    <property type="match status" value="1"/>
</dbReference>
<dbReference type="Proteomes" id="UP001069090">
    <property type="component" value="Unassembled WGS sequence"/>
</dbReference>
<evidence type="ECO:0000256" key="7">
    <source>
        <dbReference type="SAM" id="Phobius"/>
    </source>
</evidence>
<dbReference type="PANTHER" id="PTHR43634:SF2">
    <property type="entry name" value="LOW CONDUCTANCE MECHANOSENSITIVE CHANNEL YNAI"/>
    <property type="match status" value="1"/>
</dbReference>
<keyword evidence="5 7" id="KW-1133">Transmembrane helix</keyword>
<dbReference type="SUPFAM" id="SSF82689">
    <property type="entry name" value="Mechanosensitive channel protein MscS (YggB), C-terminal domain"/>
    <property type="match status" value="1"/>
</dbReference>
<dbReference type="InterPro" id="IPR011066">
    <property type="entry name" value="MscS_channel_C_sf"/>
</dbReference>
<dbReference type="AlphaFoldDB" id="A0A9J6RI43"/>
<dbReference type="Gene3D" id="2.30.30.60">
    <property type="match status" value="1"/>
</dbReference>
<feature type="domain" description="Mechanosensitive ion channel transmembrane helices 2/3" evidence="10">
    <location>
        <begin position="143"/>
        <end position="184"/>
    </location>
</feature>
<evidence type="ECO:0000259" key="8">
    <source>
        <dbReference type="Pfam" id="PF00924"/>
    </source>
</evidence>
<evidence type="ECO:0000259" key="9">
    <source>
        <dbReference type="Pfam" id="PF21082"/>
    </source>
</evidence>
<comment type="caution">
    <text evidence="11">The sequence shown here is derived from an EMBL/GenBank/DDBJ whole genome shotgun (WGS) entry which is preliminary data.</text>
</comment>
<evidence type="ECO:0000259" key="10">
    <source>
        <dbReference type="Pfam" id="PF21088"/>
    </source>
</evidence>
<dbReference type="RefSeq" id="WP_258330502.1">
    <property type="nucleotide sequence ID" value="NZ_JAPTGG010000002.1"/>
</dbReference>
<feature type="transmembrane region" description="Helical" evidence="7">
    <location>
        <begin position="90"/>
        <end position="113"/>
    </location>
</feature>
<evidence type="ECO:0000256" key="4">
    <source>
        <dbReference type="ARBA" id="ARBA00022692"/>
    </source>
</evidence>
<keyword evidence="4 7" id="KW-0812">Transmembrane</keyword>
<dbReference type="PANTHER" id="PTHR43634">
    <property type="entry name" value="OW CONDUCTANCE MECHANOSENSITIVE CHANNEL"/>
    <property type="match status" value="1"/>
</dbReference>
<evidence type="ECO:0000313" key="12">
    <source>
        <dbReference type="Proteomes" id="UP001069090"/>
    </source>
</evidence>
<comment type="subcellular location">
    <subcellularLocation>
        <location evidence="1">Cell membrane</location>
        <topology evidence="1">Multi-pass membrane protein</topology>
    </subcellularLocation>
</comment>
<dbReference type="EMBL" id="JAPTGG010000002">
    <property type="protein sequence ID" value="MCZ0864350.1"/>
    <property type="molecule type" value="Genomic_DNA"/>
</dbReference>
<protein>
    <submittedName>
        <fullName evidence="11">Mechanosensitive ion channel family protein</fullName>
    </submittedName>
</protein>
<feature type="transmembrane region" description="Helical" evidence="7">
    <location>
        <begin position="63"/>
        <end position="84"/>
    </location>
</feature>
<reference evidence="11 12" key="1">
    <citation type="submission" date="2022-12" db="EMBL/GenBank/DDBJ databases">
        <title>Dasania phycosphaerae sp. nov., isolated from particulate material of the south coast of Korea.</title>
        <authorList>
            <person name="Jiang Y."/>
        </authorList>
    </citation>
    <scope>NUCLEOTIDE SEQUENCE [LARGE SCALE GENOMIC DNA]</scope>
    <source>
        <strain evidence="11 12">GY-19</strain>
    </source>
</reference>
<dbReference type="InterPro" id="IPR045042">
    <property type="entry name" value="YnaI-like"/>
</dbReference>
<dbReference type="SUPFAM" id="SSF82861">
    <property type="entry name" value="Mechanosensitive channel protein MscS (YggB), transmembrane region"/>
    <property type="match status" value="1"/>
</dbReference>
<dbReference type="InterPro" id="IPR049278">
    <property type="entry name" value="MS_channel_C"/>
</dbReference>
<comment type="similarity">
    <text evidence="2">Belongs to the MscS (TC 1.A.23) family.</text>
</comment>
<dbReference type="InterPro" id="IPR006685">
    <property type="entry name" value="MscS_channel_2nd"/>
</dbReference>
<dbReference type="InterPro" id="IPR010920">
    <property type="entry name" value="LSM_dom_sf"/>
</dbReference>
<gene>
    <name evidence="11" type="ORF">O0V09_04015</name>
</gene>
<keyword evidence="3" id="KW-1003">Cell membrane</keyword>
<dbReference type="SUPFAM" id="SSF50182">
    <property type="entry name" value="Sm-like ribonucleoproteins"/>
    <property type="match status" value="1"/>
</dbReference>
<proteinExistence type="inferred from homology"/>
<dbReference type="Gene3D" id="3.30.70.100">
    <property type="match status" value="1"/>
</dbReference>
<dbReference type="InterPro" id="IPR023408">
    <property type="entry name" value="MscS_beta-dom_sf"/>
</dbReference>
<evidence type="ECO:0000256" key="6">
    <source>
        <dbReference type="ARBA" id="ARBA00023136"/>
    </source>
</evidence>
<evidence type="ECO:0000256" key="2">
    <source>
        <dbReference type="ARBA" id="ARBA00008017"/>
    </source>
</evidence>
<dbReference type="Pfam" id="PF21082">
    <property type="entry name" value="MS_channel_3rd"/>
    <property type="match status" value="1"/>
</dbReference>
<dbReference type="Gene3D" id="1.10.287.1260">
    <property type="match status" value="1"/>
</dbReference>
<dbReference type="Pfam" id="PF00924">
    <property type="entry name" value="MS_channel_2nd"/>
    <property type="match status" value="1"/>
</dbReference>
<feature type="domain" description="Mechanosensitive ion channel MscS" evidence="8">
    <location>
        <begin position="185"/>
        <end position="254"/>
    </location>
</feature>
<sequence length="373" mass="42079">MDKEFLQTVLGLFQSDDFPWLWEVFVVVLLTLFASYLVRFLFARLEQQFKKTANKWDDAIFAAGRKPAFLMVWLLGASLVLDILRAKSEAYIFTIVAPAREVLVIILLTWFLVRLVKRIEQQLIAEEGTETPVDEATIFALGKLFRTAIIITASLMVLQTMGFSISGVLAFGGVGGIAIGFAAKDLLANFFGGLMVYLDRPFIIGDWIRSPDKQIEGTVEYIGWRQTRIRTFDQRPLYVPNSTFTQIAVENPSRMLNRRINETIGLRYDDADKVGAIVADVKEYLLANEDIDTEKTLMVNFNAFAASSLDFFIYTFTKTTNWVEYHKIKQQVLLDILAIIDKHGADIAYPTSTLKVDPLQIAQQAALSDSQSA</sequence>
<dbReference type="Pfam" id="PF21088">
    <property type="entry name" value="MS_channel_1st"/>
    <property type="match status" value="1"/>
</dbReference>
<organism evidence="11 12">
    <name type="scientific">Dasania phycosphaerae</name>
    <dbReference type="NCBI Taxonomy" id="2950436"/>
    <lineage>
        <taxon>Bacteria</taxon>
        <taxon>Pseudomonadati</taxon>
        <taxon>Pseudomonadota</taxon>
        <taxon>Gammaproteobacteria</taxon>
        <taxon>Cellvibrionales</taxon>
        <taxon>Spongiibacteraceae</taxon>
        <taxon>Dasania</taxon>
    </lineage>
</organism>
<evidence type="ECO:0000256" key="1">
    <source>
        <dbReference type="ARBA" id="ARBA00004651"/>
    </source>
</evidence>